<protein>
    <recommendedName>
        <fullName evidence="3">Glutathione S-transferase</fullName>
    </recommendedName>
</protein>
<keyword evidence="2" id="KW-1185">Reference proteome</keyword>
<dbReference type="AlphaFoldDB" id="A0AA89AIY1"/>
<dbReference type="Gene3D" id="1.20.1050.10">
    <property type="match status" value="1"/>
</dbReference>
<sequence>MNHEHILKVGEEWIKAAKEAQENLKTLESALEGKRFFEGEAIGFVDITIGWIGIWTRIVEKITDVK</sequence>
<accession>A0AA89AIY1</accession>
<dbReference type="Proteomes" id="UP001188597">
    <property type="component" value="Unassembled WGS sequence"/>
</dbReference>
<proteinExistence type="predicted"/>
<organism evidence="1 2">
    <name type="scientific">Escallonia herrerae</name>
    <dbReference type="NCBI Taxonomy" id="1293975"/>
    <lineage>
        <taxon>Eukaryota</taxon>
        <taxon>Viridiplantae</taxon>
        <taxon>Streptophyta</taxon>
        <taxon>Embryophyta</taxon>
        <taxon>Tracheophyta</taxon>
        <taxon>Spermatophyta</taxon>
        <taxon>Magnoliopsida</taxon>
        <taxon>eudicotyledons</taxon>
        <taxon>Gunneridae</taxon>
        <taxon>Pentapetalae</taxon>
        <taxon>asterids</taxon>
        <taxon>campanulids</taxon>
        <taxon>Escalloniales</taxon>
        <taxon>Escalloniaceae</taxon>
        <taxon>Escallonia</taxon>
    </lineage>
</organism>
<evidence type="ECO:0000313" key="2">
    <source>
        <dbReference type="Proteomes" id="UP001188597"/>
    </source>
</evidence>
<dbReference type="EMBL" id="JAVXUP010002322">
    <property type="protein sequence ID" value="KAK3004035.1"/>
    <property type="molecule type" value="Genomic_DNA"/>
</dbReference>
<comment type="caution">
    <text evidence="1">The sequence shown here is derived from an EMBL/GenBank/DDBJ whole genome shotgun (WGS) entry which is preliminary data.</text>
</comment>
<name>A0AA89AIY1_9ASTE</name>
<gene>
    <name evidence="1" type="ORF">RJ639_019333</name>
</gene>
<evidence type="ECO:0000313" key="1">
    <source>
        <dbReference type="EMBL" id="KAK3004035.1"/>
    </source>
</evidence>
<dbReference type="InterPro" id="IPR036282">
    <property type="entry name" value="Glutathione-S-Trfase_C_sf"/>
</dbReference>
<dbReference type="SUPFAM" id="SSF47616">
    <property type="entry name" value="GST C-terminal domain-like"/>
    <property type="match status" value="1"/>
</dbReference>
<evidence type="ECO:0008006" key="3">
    <source>
        <dbReference type="Google" id="ProtNLM"/>
    </source>
</evidence>
<reference evidence="1" key="1">
    <citation type="submission" date="2022-12" db="EMBL/GenBank/DDBJ databases">
        <title>Draft genome assemblies for two species of Escallonia (Escalloniales).</title>
        <authorList>
            <person name="Chanderbali A."/>
            <person name="Dervinis C."/>
            <person name="Anghel I."/>
            <person name="Soltis D."/>
            <person name="Soltis P."/>
            <person name="Zapata F."/>
        </authorList>
    </citation>
    <scope>NUCLEOTIDE SEQUENCE</scope>
    <source>
        <strain evidence="1">UCBG64.0493</strain>
        <tissue evidence="1">Leaf</tissue>
    </source>
</reference>